<dbReference type="GO" id="GO:0032974">
    <property type="term" value="P:amino acid transmembrane export from vacuole"/>
    <property type="evidence" value="ECO:0007669"/>
    <property type="project" value="TreeGrafter"/>
</dbReference>
<dbReference type="EMBL" id="BDGU01000469">
    <property type="protein sequence ID" value="GAW07578.1"/>
    <property type="molecule type" value="Genomic_DNA"/>
</dbReference>
<evidence type="ECO:0000256" key="1">
    <source>
        <dbReference type="ARBA" id="ARBA00004127"/>
    </source>
</evidence>
<dbReference type="Proteomes" id="UP000188533">
    <property type="component" value="Unassembled WGS sequence"/>
</dbReference>
<feature type="region of interest" description="Disordered" evidence="7">
    <location>
        <begin position="134"/>
        <end position="157"/>
    </location>
</feature>
<evidence type="ECO:0000256" key="2">
    <source>
        <dbReference type="ARBA" id="ARBA00022448"/>
    </source>
</evidence>
<dbReference type="InterPro" id="IPR050495">
    <property type="entry name" value="ATG22/LtaA_families"/>
</dbReference>
<dbReference type="PANTHER" id="PTHR23519">
    <property type="entry name" value="AUTOPHAGY-RELATED PROTEIN 22"/>
    <property type="match status" value="1"/>
</dbReference>
<protein>
    <recommendedName>
        <fullName evidence="6">Autophagy-related protein</fullName>
    </recommendedName>
</protein>
<reference evidence="8 9" key="2">
    <citation type="submission" date="2017-02" db="EMBL/GenBank/DDBJ databases">
        <title>A genome survey and senescence transcriptome analysis in Lentinula edodes.</title>
        <authorList>
            <person name="Sakamoto Y."/>
            <person name="Nakade K."/>
            <person name="Sato S."/>
            <person name="Yoshida Y."/>
            <person name="Miyazaki K."/>
            <person name="Natsume S."/>
            <person name="Konno N."/>
        </authorList>
    </citation>
    <scope>NUCLEOTIDE SEQUENCE [LARGE SCALE GENOMIC DNA]</scope>
    <source>
        <strain evidence="8 9">NBRC 111202</strain>
    </source>
</reference>
<reference evidence="8 9" key="1">
    <citation type="submission" date="2016-08" db="EMBL/GenBank/DDBJ databases">
        <authorList>
            <consortium name="Lentinula edodes genome sequencing consortium"/>
            <person name="Sakamoto Y."/>
            <person name="Nakade K."/>
            <person name="Sato S."/>
            <person name="Yoshida Y."/>
            <person name="Miyazaki K."/>
            <person name="Natsume S."/>
            <person name="Konno N."/>
        </authorList>
    </citation>
    <scope>NUCLEOTIDE SEQUENCE [LARGE SCALE GENOMIC DNA]</scope>
    <source>
        <strain evidence="8 9">NBRC 111202</strain>
    </source>
</reference>
<keyword evidence="4 6" id="KW-1133">Transmembrane helix</keyword>
<accession>A0A1Q3EK28</accession>
<keyword evidence="9" id="KW-1185">Reference proteome</keyword>
<keyword evidence="5 6" id="KW-0472">Membrane</keyword>
<evidence type="ECO:0000256" key="7">
    <source>
        <dbReference type="SAM" id="MobiDB-lite"/>
    </source>
</evidence>
<evidence type="ECO:0000256" key="5">
    <source>
        <dbReference type="ARBA" id="ARBA00023136"/>
    </source>
</evidence>
<keyword evidence="6" id="KW-0029">Amino-acid transport</keyword>
<comment type="subcellular location">
    <subcellularLocation>
        <location evidence="1">Endomembrane system</location>
        <topology evidence="1">Multi-pass membrane protein</topology>
    </subcellularLocation>
    <subcellularLocation>
        <location evidence="6">Vacuole membrane</location>
        <topology evidence="6">Multi-pass membrane protein</topology>
    </subcellularLocation>
</comment>
<evidence type="ECO:0000313" key="9">
    <source>
        <dbReference type="Proteomes" id="UP000188533"/>
    </source>
</evidence>
<dbReference type="GO" id="GO:0006914">
    <property type="term" value="P:autophagy"/>
    <property type="evidence" value="ECO:0007669"/>
    <property type="project" value="UniProtKB-KW"/>
</dbReference>
<evidence type="ECO:0000256" key="4">
    <source>
        <dbReference type="ARBA" id="ARBA00022989"/>
    </source>
</evidence>
<dbReference type="STRING" id="5353.A0A1Q3EK28"/>
<keyword evidence="3 6" id="KW-0812">Transmembrane</keyword>
<dbReference type="PANTHER" id="PTHR23519:SF1">
    <property type="entry name" value="AUTOPHAGY-RELATED PROTEIN 22"/>
    <property type="match status" value="1"/>
</dbReference>
<comment type="function">
    <text evidence="6">Vacuolar effluxer which mediate the efflux of amino acids resulting from autophagic degradation. The release of autophagic amino acids allows the maintenance of protein synthesis and viability during nitrogen starvation.</text>
</comment>
<dbReference type="InterPro" id="IPR024671">
    <property type="entry name" value="Atg22-like"/>
</dbReference>
<gene>
    <name evidence="8" type="ORF">LENED_009582</name>
</gene>
<evidence type="ECO:0000313" key="8">
    <source>
        <dbReference type="EMBL" id="GAW07578.1"/>
    </source>
</evidence>
<keyword evidence="2 6" id="KW-0813">Transport</keyword>
<keyword evidence="6" id="KW-0072">Autophagy</keyword>
<name>A0A1Q3EK28_LENED</name>
<keyword evidence="6" id="KW-0926">Vacuole</keyword>
<sequence>MWTQMVSHFKQKYYVKCSCSSEISKLGDDSPSGRCVVRVGWLWIDSASFSLYVFSASVLLQALTVISVGGIADHPPHRKILLLTCAWAANVGFGTSVVAMNAYLPSLARESPEVLKVYANLRNAEESALVLENEAEPDDNNEAVAQPLVRNTTTDEL</sequence>
<comment type="caution">
    <text evidence="6">Lacks conserved residue(s) required for the propagation of feature annotation.</text>
</comment>
<dbReference type="GO" id="GO:0012505">
    <property type="term" value="C:endomembrane system"/>
    <property type="evidence" value="ECO:0007669"/>
    <property type="project" value="UniProtKB-SubCell"/>
</dbReference>
<comment type="caution">
    <text evidence="8">The sequence shown here is derived from an EMBL/GenBank/DDBJ whole genome shotgun (WGS) entry which is preliminary data.</text>
</comment>
<dbReference type="Pfam" id="PF11700">
    <property type="entry name" value="ATG22"/>
    <property type="match status" value="1"/>
</dbReference>
<organism evidence="8 9">
    <name type="scientific">Lentinula edodes</name>
    <name type="common">Shiitake mushroom</name>
    <name type="synonym">Lentinus edodes</name>
    <dbReference type="NCBI Taxonomy" id="5353"/>
    <lineage>
        <taxon>Eukaryota</taxon>
        <taxon>Fungi</taxon>
        <taxon>Dikarya</taxon>
        <taxon>Basidiomycota</taxon>
        <taxon>Agaricomycotina</taxon>
        <taxon>Agaricomycetes</taxon>
        <taxon>Agaricomycetidae</taxon>
        <taxon>Agaricales</taxon>
        <taxon>Marasmiineae</taxon>
        <taxon>Omphalotaceae</taxon>
        <taxon>Lentinula</taxon>
    </lineage>
</organism>
<evidence type="ECO:0000256" key="3">
    <source>
        <dbReference type="ARBA" id="ARBA00022692"/>
    </source>
</evidence>
<feature type="transmembrane region" description="Helical" evidence="6">
    <location>
        <begin position="49"/>
        <end position="68"/>
    </location>
</feature>
<dbReference type="AlphaFoldDB" id="A0A1Q3EK28"/>
<proteinExistence type="inferred from homology"/>
<comment type="similarity">
    <text evidence="6">Belongs to the ATG22 family.</text>
</comment>
<dbReference type="GO" id="GO:0005774">
    <property type="term" value="C:vacuolar membrane"/>
    <property type="evidence" value="ECO:0007669"/>
    <property type="project" value="UniProtKB-SubCell"/>
</dbReference>
<evidence type="ECO:0000256" key="6">
    <source>
        <dbReference type="RuleBase" id="RU363073"/>
    </source>
</evidence>
<feature type="transmembrane region" description="Helical" evidence="6">
    <location>
        <begin position="80"/>
        <end position="104"/>
    </location>
</feature>